<evidence type="ECO:0000256" key="18">
    <source>
        <dbReference type="SAM" id="Phobius"/>
    </source>
</evidence>
<keyword evidence="13 18" id="KW-0472">Membrane</keyword>
<dbReference type="UniPathway" id="UPA00557">
    <property type="reaction ID" value="UER00614"/>
</dbReference>
<keyword evidence="12" id="KW-0443">Lipid metabolism</keyword>
<evidence type="ECO:0000256" key="12">
    <source>
        <dbReference type="ARBA" id="ARBA00023098"/>
    </source>
</evidence>
<comment type="similarity">
    <text evidence="5 16">Belongs to the CDS family.</text>
</comment>
<evidence type="ECO:0000256" key="15">
    <source>
        <dbReference type="ARBA" id="ARBA00023264"/>
    </source>
</evidence>
<keyword evidence="8 16" id="KW-0808">Transferase</keyword>
<feature type="transmembrane region" description="Helical" evidence="18">
    <location>
        <begin position="302"/>
        <end position="323"/>
    </location>
</feature>
<dbReference type="PANTHER" id="PTHR47101:SF1">
    <property type="entry name" value="PHOSPHATIDATE CYTIDYLYLTRANSFERASE 4, CHLOROPLASTIC"/>
    <property type="match status" value="1"/>
</dbReference>
<evidence type="ECO:0000256" key="9">
    <source>
        <dbReference type="ARBA" id="ARBA00022692"/>
    </source>
</evidence>
<accession>A0A7S0RRY3</accession>
<evidence type="ECO:0000256" key="10">
    <source>
        <dbReference type="ARBA" id="ARBA00022695"/>
    </source>
</evidence>
<sequence length="453" mass="48856">MQGLRIRCSLRSGSLATPRVTKDVGFKAPAVGGFRAWRATKAASASGNLKLLPPRVWSRTAVAGNALTLGRGALAPNGINRTSEGRRKYVVRTASGGAEPTADSKGSKDSEDSLDEGEEDESEDDEELEEEPPGTKAGPSGFIVRTVFGLILGAIGALVINCGGFYFAGAMSMVAYQLVSEYYVLVTSMQRTKGQLKAPPLPLRNTSALCSLGIVLGTQYGIRTGLFELSTFAMLFMLVVLRREKKRIRFTQITSLVFGLFYCGYLPSFWVRVRAIELPATMNMAGFATGLGINLPPVTVEAGLLCTVLPVLCIVAADTFAYLGGRTFGKTPLIAISPKKTVEGLLCGGVGAVLTPVIFNYLVGWPGSYVGAVVLGLITFSSSVFGDLIESSMKREAEMKDSGTLIPGHGGLLDRFDSYLLTGVLVYFFWYWFYWFKGMPLVQLRPMMPSLVY</sequence>
<evidence type="ECO:0000256" key="6">
    <source>
        <dbReference type="ARBA" id="ARBA00012487"/>
    </source>
</evidence>
<evidence type="ECO:0000256" key="8">
    <source>
        <dbReference type="ARBA" id="ARBA00022679"/>
    </source>
</evidence>
<evidence type="ECO:0000256" key="16">
    <source>
        <dbReference type="RuleBase" id="RU003938"/>
    </source>
</evidence>
<proteinExistence type="inferred from homology"/>
<evidence type="ECO:0000256" key="1">
    <source>
        <dbReference type="ARBA" id="ARBA00001698"/>
    </source>
</evidence>
<comment type="catalytic activity">
    <reaction evidence="1 16">
        <text>a 1,2-diacyl-sn-glycero-3-phosphate + CTP + H(+) = a CDP-1,2-diacyl-sn-glycerol + diphosphate</text>
        <dbReference type="Rhea" id="RHEA:16229"/>
        <dbReference type="ChEBI" id="CHEBI:15378"/>
        <dbReference type="ChEBI" id="CHEBI:33019"/>
        <dbReference type="ChEBI" id="CHEBI:37563"/>
        <dbReference type="ChEBI" id="CHEBI:58332"/>
        <dbReference type="ChEBI" id="CHEBI:58608"/>
        <dbReference type="EC" id="2.7.7.41"/>
    </reaction>
</comment>
<evidence type="ECO:0000256" key="13">
    <source>
        <dbReference type="ARBA" id="ARBA00023136"/>
    </source>
</evidence>
<keyword evidence="14" id="KW-0594">Phospholipid biosynthesis</keyword>
<gene>
    <name evidence="19" type="ORF">POBO1169_LOCUS17198</name>
</gene>
<dbReference type="GO" id="GO:0016020">
    <property type="term" value="C:membrane"/>
    <property type="evidence" value="ECO:0007669"/>
    <property type="project" value="UniProtKB-SubCell"/>
</dbReference>
<dbReference type="AlphaFoldDB" id="A0A7S0RRY3"/>
<comment type="pathway">
    <text evidence="4">Lipid metabolism.</text>
</comment>
<evidence type="ECO:0000256" key="17">
    <source>
        <dbReference type="SAM" id="MobiDB-lite"/>
    </source>
</evidence>
<evidence type="ECO:0000256" key="7">
    <source>
        <dbReference type="ARBA" id="ARBA00022516"/>
    </source>
</evidence>
<evidence type="ECO:0000256" key="14">
    <source>
        <dbReference type="ARBA" id="ARBA00023209"/>
    </source>
</evidence>
<dbReference type="Pfam" id="PF01148">
    <property type="entry name" value="CTP_transf_1"/>
    <property type="match status" value="1"/>
</dbReference>
<dbReference type="PROSITE" id="PS01315">
    <property type="entry name" value="CDS"/>
    <property type="match status" value="1"/>
</dbReference>
<dbReference type="InterPro" id="IPR000374">
    <property type="entry name" value="PC_trans"/>
</dbReference>
<feature type="transmembrane region" description="Helical" evidence="18">
    <location>
        <begin position="369"/>
        <end position="389"/>
    </location>
</feature>
<evidence type="ECO:0000256" key="2">
    <source>
        <dbReference type="ARBA" id="ARBA00004141"/>
    </source>
</evidence>
<comment type="pathway">
    <text evidence="3 16">Phospholipid metabolism; CDP-diacylglycerol biosynthesis; CDP-diacylglycerol from sn-glycerol 3-phosphate: step 3/3.</text>
</comment>
<dbReference type="GO" id="GO:0016024">
    <property type="term" value="P:CDP-diacylglycerol biosynthetic process"/>
    <property type="evidence" value="ECO:0007669"/>
    <property type="project" value="UniProtKB-UniPathway"/>
</dbReference>
<keyword evidence="10 16" id="KW-0548">Nucleotidyltransferase</keyword>
<keyword evidence="7" id="KW-0444">Lipid biosynthesis</keyword>
<dbReference type="GO" id="GO:0004605">
    <property type="term" value="F:phosphatidate cytidylyltransferase activity"/>
    <property type="evidence" value="ECO:0007669"/>
    <property type="project" value="UniProtKB-EC"/>
</dbReference>
<dbReference type="PANTHER" id="PTHR47101">
    <property type="entry name" value="PHOSPHATIDATE CYTIDYLYLTRANSFERASE 5, CHLOROPLASTIC"/>
    <property type="match status" value="1"/>
</dbReference>
<organism evidence="19">
    <name type="scientific">Pyramimonas obovata</name>
    <dbReference type="NCBI Taxonomy" id="1411642"/>
    <lineage>
        <taxon>Eukaryota</taxon>
        <taxon>Viridiplantae</taxon>
        <taxon>Chlorophyta</taxon>
        <taxon>Pyramimonadophyceae</taxon>
        <taxon>Pyramimonadales</taxon>
        <taxon>Pyramimonadaceae</taxon>
        <taxon>Pyramimonas</taxon>
        <taxon>Pyramimonas incertae sedis</taxon>
    </lineage>
</organism>
<evidence type="ECO:0000313" key="19">
    <source>
        <dbReference type="EMBL" id="CAD8685271.1"/>
    </source>
</evidence>
<evidence type="ECO:0000256" key="3">
    <source>
        <dbReference type="ARBA" id="ARBA00005119"/>
    </source>
</evidence>
<evidence type="ECO:0000256" key="5">
    <source>
        <dbReference type="ARBA" id="ARBA00010185"/>
    </source>
</evidence>
<keyword evidence="11 18" id="KW-1133">Transmembrane helix</keyword>
<dbReference type="EC" id="2.7.7.41" evidence="6 16"/>
<name>A0A7S0RRY3_9CHLO</name>
<evidence type="ECO:0000256" key="11">
    <source>
        <dbReference type="ARBA" id="ARBA00022989"/>
    </source>
</evidence>
<feature type="compositionally biased region" description="Acidic residues" evidence="17">
    <location>
        <begin position="112"/>
        <end position="132"/>
    </location>
</feature>
<evidence type="ECO:0000256" key="4">
    <source>
        <dbReference type="ARBA" id="ARBA00005189"/>
    </source>
</evidence>
<dbReference type="EMBL" id="HBFA01034268">
    <property type="protein sequence ID" value="CAD8685271.1"/>
    <property type="molecule type" value="Transcribed_RNA"/>
</dbReference>
<feature type="region of interest" description="Disordered" evidence="17">
    <location>
        <begin position="93"/>
        <end position="138"/>
    </location>
</feature>
<keyword evidence="9 16" id="KW-0812">Transmembrane</keyword>
<feature type="transmembrane region" description="Helical" evidence="18">
    <location>
        <begin position="222"/>
        <end position="241"/>
    </location>
</feature>
<feature type="transmembrane region" description="Helical" evidence="18">
    <location>
        <begin position="253"/>
        <end position="273"/>
    </location>
</feature>
<feature type="transmembrane region" description="Helical" evidence="18">
    <location>
        <begin position="419"/>
        <end position="436"/>
    </location>
</feature>
<keyword evidence="15" id="KW-1208">Phospholipid metabolism</keyword>
<feature type="transmembrane region" description="Helical" evidence="18">
    <location>
        <begin position="142"/>
        <end position="160"/>
    </location>
</feature>
<feature type="transmembrane region" description="Helical" evidence="18">
    <location>
        <begin position="344"/>
        <end position="363"/>
    </location>
</feature>
<reference evidence="19" key="1">
    <citation type="submission" date="2021-01" db="EMBL/GenBank/DDBJ databases">
        <authorList>
            <person name="Corre E."/>
            <person name="Pelletier E."/>
            <person name="Niang G."/>
            <person name="Scheremetjew M."/>
            <person name="Finn R."/>
            <person name="Kale V."/>
            <person name="Holt S."/>
            <person name="Cochrane G."/>
            <person name="Meng A."/>
            <person name="Brown T."/>
            <person name="Cohen L."/>
        </authorList>
    </citation>
    <scope>NUCLEOTIDE SEQUENCE</scope>
    <source>
        <strain evidence="19">CCMP722</strain>
    </source>
</reference>
<protein>
    <recommendedName>
        <fullName evidence="6 16">Phosphatidate cytidylyltransferase</fullName>
        <ecNumber evidence="6 16">2.7.7.41</ecNumber>
    </recommendedName>
</protein>
<comment type="subcellular location">
    <subcellularLocation>
        <location evidence="2">Membrane</location>
        <topology evidence="2">Multi-pass membrane protein</topology>
    </subcellularLocation>
</comment>